<organism evidence="1 2">
    <name type="scientific">Catharanthus roseus</name>
    <name type="common">Madagascar periwinkle</name>
    <name type="synonym">Vinca rosea</name>
    <dbReference type="NCBI Taxonomy" id="4058"/>
    <lineage>
        <taxon>Eukaryota</taxon>
        <taxon>Viridiplantae</taxon>
        <taxon>Streptophyta</taxon>
        <taxon>Embryophyta</taxon>
        <taxon>Tracheophyta</taxon>
        <taxon>Spermatophyta</taxon>
        <taxon>Magnoliopsida</taxon>
        <taxon>eudicotyledons</taxon>
        <taxon>Gunneridae</taxon>
        <taxon>Pentapetalae</taxon>
        <taxon>asterids</taxon>
        <taxon>lamiids</taxon>
        <taxon>Gentianales</taxon>
        <taxon>Apocynaceae</taxon>
        <taxon>Rauvolfioideae</taxon>
        <taxon>Vinceae</taxon>
        <taxon>Catharanthinae</taxon>
        <taxon>Catharanthus</taxon>
    </lineage>
</organism>
<proteinExistence type="predicted"/>
<name>A0ACC0B7R4_CATRO</name>
<dbReference type="Proteomes" id="UP001060085">
    <property type="component" value="Linkage Group LG04"/>
</dbReference>
<evidence type="ECO:0000313" key="2">
    <source>
        <dbReference type="Proteomes" id="UP001060085"/>
    </source>
</evidence>
<dbReference type="EMBL" id="CM044704">
    <property type="protein sequence ID" value="KAI5668670.1"/>
    <property type="molecule type" value="Genomic_DNA"/>
</dbReference>
<accession>A0ACC0B7R4</accession>
<sequence length="195" mass="22111">MEKPMNASNSECLEYISWGPSKREKSCHRYFVNGSSIVNEDEEEVEWESNEEEGEEEFQSKSYSETWYVGVRSELTRHQLLLWQLLLCGDGVEAGPPSSSRLPALAPSSLVRVTRLTPSLAASPTPPSEDVVDSRILILPTVDSFNMQSYCVKVITEIMKAHFVEAHPSFGKVPDRMKNIWYVEFKVSVYIKVTT</sequence>
<protein>
    <submittedName>
        <fullName evidence="1">Uncharacterized protein</fullName>
    </submittedName>
</protein>
<evidence type="ECO:0000313" key="1">
    <source>
        <dbReference type="EMBL" id="KAI5668670.1"/>
    </source>
</evidence>
<gene>
    <name evidence="1" type="ORF">M9H77_18523</name>
</gene>
<comment type="caution">
    <text evidence="1">The sequence shown here is derived from an EMBL/GenBank/DDBJ whole genome shotgun (WGS) entry which is preliminary data.</text>
</comment>
<reference evidence="2" key="1">
    <citation type="journal article" date="2023" name="Nat. Plants">
        <title>Single-cell RNA sequencing provides a high-resolution roadmap for understanding the multicellular compartmentation of specialized metabolism.</title>
        <authorList>
            <person name="Sun S."/>
            <person name="Shen X."/>
            <person name="Li Y."/>
            <person name="Li Y."/>
            <person name="Wang S."/>
            <person name="Li R."/>
            <person name="Zhang H."/>
            <person name="Shen G."/>
            <person name="Guo B."/>
            <person name="Wei J."/>
            <person name="Xu J."/>
            <person name="St-Pierre B."/>
            <person name="Chen S."/>
            <person name="Sun C."/>
        </authorList>
    </citation>
    <scope>NUCLEOTIDE SEQUENCE [LARGE SCALE GENOMIC DNA]</scope>
</reference>
<keyword evidence="2" id="KW-1185">Reference proteome</keyword>